<dbReference type="Pfam" id="PF00586">
    <property type="entry name" value="AIRS"/>
    <property type="match status" value="1"/>
</dbReference>
<dbReference type="InterPro" id="IPR036676">
    <property type="entry name" value="PurM-like_C_sf"/>
</dbReference>
<feature type="domain" description="PurM-like C-terminal" evidence="3">
    <location>
        <begin position="152"/>
        <end position="303"/>
    </location>
</feature>
<gene>
    <name evidence="4" type="ORF">G5A70_04540</name>
</gene>
<dbReference type="EMBL" id="JAAITA010000003">
    <property type="protein sequence ID" value="NSJ85449.1"/>
    <property type="molecule type" value="Genomic_DNA"/>
</dbReference>
<evidence type="ECO:0000259" key="2">
    <source>
        <dbReference type="Pfam" id="PF00586"/>
    </source>
</evidence>
<dbReference type="Pfam" id="PF02769">
    <property type="entry name" value="AIRS_C"/>
    <property type="match status" value="1"/>
</dbReference>
<name>A0ABX2I7H1_BLAHA</name>
<keyword evidence="5" id="KW-1185">Reference proteome</keyword>
<dbReference type="PANTHER" id="PTHR30303">
    <property type="entry name" value="HYDROGENASE ISOENZYMES FORMATION PROTEIN HYPE"/>
    <property type="match status" value="1"/>
</dbReference>
<evidence type="ECO:0000313" key="4">
    <source>
        <dbReference type="EMBL" id="NSJ85449.1"/>
    </source>
</evidence>
<dbReference type="Proteomes" id="UP000822142">
    <property type="component" value="Unassembled WGS sequence"/>
</dbReference>
<feature type="domain" description="PurM-like N-terminal" evidence="2">
    <location>
        <begin position="33"/>
        <end position="140"/>
    </location>
</feature>
<dbReference type="InterPro" id="IPR011854">
    <property type="entry name" value="HypE"/>
</dbReference>
<dbReference type="InterPro" id="IPR016188">
    <property type="entry name" value="PurM-like_N"/>
</dbReference>
<dbReference type="CDD" id="cd06061">
    <property type="entry name" value="PurM-like1"/>
    <property type="match status" value="1"/>
</dbReference>
<proteinExistence type="inferred from homology"/>
<sequence>MKIGKLPEPMLIRSVLREVGHRREEILAGPAVGRDCAVMEPREGEVYVFSSDPITGTTKDMGKHSVYITANDLAAAGAEPVGIMLTILLPPKTEERELKEIMRGVESTCRELNMEIMGGHTEITDVVKQPLLSLTGVGRMKKEQMMEPGGIKPGQDIVITKWIGLEGTSIAAKEKEKLLLERFAPLFVDTAKGFDQYLSVLPEAKIAGAWGVSAMHDITEGGVFGALWEMASGSDVGLDIDLKKIPIRQETVEVCEVLGLNPYILMSSGSMMIAAQDGHGLVRELHQAGIFAAVVGKATAGKERILRNGEETRYLDKPQSDELYKIYQKD</sequence>
<evidence type="ECO:0000313" key="5">
    <source>
        <dbReference type="Proteomes" id="UP000822142"/>
    </source>
</evidence>
<comment type="similarity">
    <text evidence="1">Belongs to the HypE family.</text>
</comment>
<dbReference type="Gene3D" id="3.30.1330.10">
    <property type="entry name" value="PurM-like, N-terminal domain"/>
    <property type="match status" value="1"/>
</dbReference>
<dbReference type="Gene3D" id="3.90.650.10">
    <property type="entry name" value="PurM-like C-terminal domain"/>
    <property type="match status" value="1"/>
</dbReference>
<comment type="caution">
    <text evidence="4">The sequence shown here is derived from an EMBL/GenBank/DDBJ whole genome shotgun (WGS) entry which is preliminary data.</text>
</comment>
<dbReference type="PIRSF" id="PIRSF005644">
    <property type="entry name" value="Hdrgns_mtr_HypE"/>
    <property type="match status" value="1"/>
</dbReference>
<dbReference type="SUPFAM" id="SSF55326">
    <property type="entry name" value="PurM N-terminal domain-like"/>
    <property type="match status" value="1"/>
</dbReference>
<dbReference type="InterPro" id="IPR010918">
    <property type="entry name" value="PurM-like_C_dom"/>
</dbReference>
<dbReference type="InterPro" id="IPR036921">
    <property type="entry name" value="PurM-like_N_sf"/>
</dbReference>
<evidence type="ECO:0000259" key="3">
    <source>
        <dbReference type="Pfam" id="PF02769"/>
    </source>
</evidence>
<accession>A0ABX2I7H1</accession>
<dbReference type="RefSeq" id="WP_173748443.1">
    <property type="nucleotide sequence ID" value="NZ_JAAITA010000003.1"/>
</dbReference>
<reference evidence="4 5" key="1">
    <citation type="journal article" date="2020" name="Cell Host Microbe">
        <title>Functional and Genomic Variation between Human-Derived Isolates of Lachnospiraceae Reveals Inter- and Intra-Species Diversity.</title>
        <authorList>
            <person name="Sorbara M.T."/>
            <person name="Littmann E.R."/>
            <person name="Fontana E."/>
            <person name="Moody T.U."/>
            <person name="Kohout C.E."/>
            <person name="Gjonbalaj M."/>
            <person name="Eaton V."/>
            <person name="Seok R."/>
            <person name="Leiner I.M."/>
            <person name="Pamer E.G."/>
        </authorList>
    </citation>
    <scope>NUCLEOTIDE SEQUENCE [LARGE SCALE GENOMIC DNA]</scope>
    <source>
        <strain evidence="4 5">MSK.15.26</strain>
    </source>
</reference>
<dbReference type="SUPFAM" id="SSF56042">
    <property type="entry name" value="PurM C-terminal domain-like"/>
    <property type="match status" value="1"/>
</dbReference>
<organism evidence="4 5">
    <name type="scientific">Blautia hansenii</name>
    <name type="common">Ruminococcus hansenii</name>
    <dbReference type="NCBI Taxonomy" id="1322"/>
    <lineage>
        <taxon>Bacteria</taxon>
        <taxon>Bacillati</taxon>
        <taxon>Bacillota</taxon>
        <taxon>Clostridia</taxon>
        <taxon>Lachnospirales</taxon>
        <taxon>Lachnospiraceae</taxon>
        <taxon>Blautia</taxon>
    </lineage>
</organism>
<protein>
    <submittedName>
        <fullName evidence="4">Hydrogenase maturation factor</fullName>
    </submittedName>
</protein>
<dbReference type="PANTHER" id="PTHR30303:SF4">
    <property type="entry name" value="HYDROGENASE EXPRESSION_FORMATION PROTEIN HYPE"/>
    <property type="match status" value="1"/>
</dbReference>
<evidence type="ECO:0000256" key="1">
    <source>
        <dbReference type="ARBA" id="ARBA00006243"/>
    </source>
</evidence>